<accession>A0A0K1PJL6</accession>
<keyword evidence="1" id="KW-0449">Lipoprotein</keyword>
<dbReference type="InterPro" id="IPR013783">
    <property type="entry name" value="Ig-like_fold"/>
</dbReference>
<dbReference type="STRING" id="1391653.AKJ08_3686"/>
<dbReference type="KEGG" id="vin:AKJ08_3686"/>
<gene>
    <name evidence="1" type="ORF">AKJ08_3686</name>
</gene>
<dbReference type="Gene3D" id="2.60.40.10">
    <property type="entry name" value="Immunoglobulins"/>
    <property type="match status" value="1"/>
</dbReference>
<sequence>MSNSGKVPLHMNLEVTPPFSADPAEATVGGGRDLHVRIRYTPQTPGQHRQSMRMLHSGKVTNIDLSGKAEGSPSCFPSGVCRSVVFDEETGECTESVDRDGTECSSGNACMTREICRSGACVGEAVVCNSHDKCVKDECVAAVGCIQIDKSGDCPSSPDPCKRGLCDATLGCTIVDATDGDPCGPSDCVTSSICLLGECVDVPTPENTDCTTKCGRGTCHDNVCKAKMGKNLEVLWRHNVQSRSNLVFPGISDDQGAVYWLECDPSSCELVSVDGDQATPRFPEHPRFPLRDLTLPKPNQMVLAGNRVVVAAGDSVYAYSASNGALAWAGSLWAELEEALGSGCPCSVRADALASGEEGFYVWFSMSGVAGATEDGRRAGALVNIAASDGSVKWIRTFEGASPPRDLVVDRFGDVHFALGGDEGSLQLLSVGPDGSDRFTIGADSDTEAPLATVLDHVFGTSARVLDLDGDLAYELPPVDGEGPTLAFVVGQNNGYRFSRDVEGLRVTAFKTWIGEVTSSTVPFAEPVYRTDPLLTDSQSALFAARISDESGGELLTRVMEIDAEGHSLRDCRLPERPDGPGGTYLYLGSTSLRGGRWTVASQPSRDGNWFTVHQLLLPFGDTASSGWVTTRGSLAGDGRPQR</sequence>
<keyword evidence="2" id="KW-1185">Reference proteome</keyword>
<dbReference type="SUPFAM" id="SSF50969">
    <property type="entry name" value="YVTN repeat-like/Quinoprotein amine dehydrogenase"/>
    <property type="match status" value="1"/>
</dbReference>
<name>A0A0K1PJL6_9BACT</name>
<evidence type="ECO:0000313" key="1">
    <source>
        <dbReference type="EMBL" id="AKU93299.1"/>
    </source>
</evidence>
<dbReference type="EMBL" id="CP012332">
    <property type="protein sequence ID" value="AKU93299.1"/>
    <property type="molecule type" value="Genomic_DNA"/>
</dbReference>
<reference evidence="1 2" key="1">
    <citation type="submission" date="2015-08" db="EMBL/GenBank/DDBJ databases">
        <authorList>
            <person name="Babu N.S."/>
            <person name="Beckwith C.J."/>
            <person name="Beseler K.G."/>
            <person name="Brison A."/>
            <person name="Carone J.V."/>
            <person name="Caskin T.P."/>
            <person name="Diamond M."/>
            <person name="Durham M.E."/>
            <person name="Foxe J.M."/>
            <person name="Go M."/>
            <person name="Henderson B.A."/>
            <person name="Jones I.B."/>
            <person name="McGettigan J.A."/>
            <person name="Micheletti S.J."/>
            <person name="Nasrallah M.E."/>
            <person name="Ortiz D."/>
            <person name="Piller C.R."/>
            <person name="Privatt S.R."/>
            <person name="Schneider S.L."/>
            <person name="Sharp S."/>
            <person name="Smith T.C."/>
            <person name="Stanton J.D."/>
            <person name="Ullery H.E."/>
            <person name="Wilson R.J."/>
            <person name="Serrano M.G."/>
            <person name="Buck G."/>
            <person name="Lee V."/>
            <person name="Wang Y."/>
            <person name="Carvalho R."/>
            <person name="Voegtly L."/>
            <person name="Shi R."/>
            <person name="Duckworth R."/>
            <person name="Johnson A."/>
            <person name="Loviza R."/>
            <person name="Walstead R."/>
            <person name="Shah Z."/>
            <person name="Kiflezghi M."/>
            <person name="Wade K."/>
            <person name="Ball S.L."/>
            <person name="Bradley K.W."/>
            <person name="Asai D.J."/>
            <person name="Bowman C.A."/>
            <person name="Russell D.A."/>
            <person name="Pope W.H."/>
            <person name="Jacobs-Sera D."/>
            <person name="Hendrix R.W."/>
            <person name="Hatfull G.F."/>
        </authorList>
    </citation>
    <scope>NUCLEOTIDE SEQUENCE [LARGE SCALE GENOMIC DNA]</scope>
    <source>
        <strain evidence="1 2">DSM 27710</strain>
    </source>
</reference>
<dbReference type="OrthoDB" id="5377317at2"/>
<dbReference type="InterPro" id="IPR011044">
    <property type="entry name" value="Quino_amine_DH_bsu"/>
</dbReference>
<dbReference type="AlphaFoldDB" id="A0A0K1PJL6"/>
<organism evidence="1 2">
    <name type="scientific">Vulgatibacter incomptus</name>
    <dbReference type="NCBI Taxonomy" id="1391653"/>
    <lineage>
        <taxon>Bacteria</taxon>
        <taxon>Pseudomonadati</taxon>
        <taxon>Myxococcota</taxon>
        <taxon>Myxococcia</taxon>
        <taxon>Myxococcales</taxon>
        <taxon>Cystobacterineae</taxon>
        <taxon>Vulgatibacteraceae</taxon>
        <taxon>Vulgatibacter</taxon>
    </lineage>
</organism>
<evidence type="ECO:0000313" key="2">
    <source>
        <dbReference type="Proteomes" id="UP000055590"/>
    </source>
</evidence>
<dbReference type="InterPro" id="IPR015943">
    <property type="entry name" value="WD40/YVTN_repeat-like_dom_sf"/>
</dbReference>
<dbReference type="Proteomes" id="UP000055590">
    <property type="component" value="Chromosome"/>
</dbReference>
<proteinExistence type="predicted"/>
<dbReference type="Gene3D" id="2.130.10.10">
    <property type="entry name" value="YVTN repeat-like/Quinoprotein amine dehydrogenase"/>
    <property type="match status" value="1"/>
</dbReference>
<protein>
    <submittedName>
        <fullName evidence="1">Putative lipoprotein</fullName>
    </submittedName>
</protein>